<keyword evidence="1" id="KW-0472">Membrane</keyword>
<comment type="caution">
    <text evidence="2">The sequence shown here is derived from an EMBL/GenBank/DDBJ whole genome shotgun (WGS) entry which is preliminary data.</text>
</comment>
<name>A0A1D1W6A7_RAMVA</name>
<evidence type="ECO:0000256" key="1">
    <source>
        <dbReference type="SAM" id="Phobius"/>
    </source>
</evidence>
<dbReference type="AlphaFoldDB" id="A0A1D1W6A7"/>
<feature type="transmembrane region" description="Helical" evidence="1">
    <location>
        <begin position="28"/>
        <end position="50"/>
    </location>
</feature>
<proteinExistence type="predicted"/>
<gene>
    <name evidence="2" type="primary">RvY_16515-1</name>
    <name evidence="2" type="synonym">RvY_16515.1</name>
    <name evidence="2" type="ORF">RvY_16515</name>
</gene>
<sequence>MSRAAPISVIAIVFGARVATFVPVYVVAWSFLFSLTAVLPLLEVIVPVSFSSFFK</sequence>
<keyword evidence="1" id="KW-0812">Transmembrane</keyword>
<protein>
    <submittedName>
        <fullName evidence="2">Uncharacterized protein</fullName>
    </submittedName>
</protein>
<evidence type="ECO:0000313" key="3">
    <source>
        <dbReference type="Proteomes" id="UP000186922"/>
    </source>
</evidence>
<dbReference type="Proteomes" id="UP000186922">
    <property type="component" value="Unassembled WGS sequence"/>
</dbReference>
<organism evidence="2 3">
    <name type="scientific">Ramazzottius varieornatus</name>
    <name type="common">Water bear</name>
    <name type="synonym">Tardigrade</name>
    <dbReference type="NCBI Taxonomy" id="947166"/>
    <lineage>
        <taxon>Eukaryota</taxon>
        <taxon>Metazoa</taxon>
        <taxon>Ecdysozoa</taxon>
        <taxon>Tardigrada</taxon>
        <taxon>Eutardigrada</taxon>
        <taxon>Parachela</taxon>
        <taxon>Hypsibioidea</taxon>
        <taxon>Ramazzottiidae</taxon>
        <taxon>Ramazzottius</taxon>
    </lineage>
</organism>
<reference evidence="2 3" key="1">
    <citation type="journal article" date="2016" name="Nat. Commun.">
        <title>Extremotolerant tardigrade genome and improved radiotolerance of human cultured cells by tardigrade-unique protein.</title>
        <authorList>
            <person name="Hashimoto T."/>
            <person name="Horikawa D.D."/>
            <person name="Saito Y."/>
            <person name="Kuwahara H."/>
            <person name="Kozuka-Hata H."/>
            <person name="Shin-I T."/>
            <person name="Minakuchi Y."/>
            <person name="Ohishi K."/>
            <person name="Motoyama A."/>
            <person name="Aizu T."/>
            <person name="Enomoto A."/>
            <person name="Kondo K."/>
            <person name="Tanaka S."/>
            <person name="Hara Y."/>
            <person name="Koshikawa S."/>
            <person name="Sagara H."/>
            <person name="Miura T."/>
            <person name="Yokobori S."/>
            <person name="Miyagawa K."/>
            <person name="Suzuki Y."/>
            <person name="Kubo T."/>
            <person name="Oyama M."/>
            <person name="Kohara Y."/>
            <person name="Fujiyama A."/>
            <person name="Arakawa K."/>
            <person name="Katayama T."/>
            <person name="Toyoda A."/>
            <person name="Kunieda T."/>
        </authorList>
    </citation>
    <scope>NUCLEOTIDE SEQUENCE [LARGE SCALE GENOMIC DNA]</scope>
    <source>
        <strain evidence="2 3">YOKOZUNA-1</strain>
    </source>
</reference>
<keyword evidence="3" id="KW-1185">Reference proteome</keyword>
<accession>A0A1D1W6A7</accession>
<keyword evidence="1" id="KW-1133">Transmembrane helix</keyword>
<dbReference type="EMBL" id="BDGG01000013">
    <property type="protein sequence ID" value="GAV06549.1"/>
    <property type="molecule type" value="Genomic_DNA"/>
</dbReference>
<evidence type="ECO:0000313" key="2">
    <source>
        <dbReference type="EMBL" id="GAV06549.1"/>
    </source>
</evidence>